<protein>
    <submittedName>
        <fullName evidence="9">RagB/SusD family nutrient uptake outer membrane protein</fullName>
    </submittedName>
</protein>
<comment type="subcellular location">
    <subcellularLocation>
        <location evidence="1">Cell outer membrane</location>
    </subcellularLocation>
</comment>
<evidence type="ECO:0000256" key="6">
    <source>
        <dbReference type="SAM" id="SignalP"/>
    </source>
</evidence>
<evidence type="ECO:0000313" key="9">
    <source>
        <dbReference type="EMBL" id="MET6995974.1"/>
    </source>
</evidence>
<dbReference type="Pfam" id="PF07980">
    <property type="entry name" value="SusD_RagB"/>
    <property type="match status" value="1"/>
</dbReference>
<keyword evidence="4" id="KW-0472">Membrane</keyword>
<dbReference type="InterPro" id="IPR012944">
    <property type="entry name" value="SusD_RagB_dom"/>
</dbReference>
<keyword evidence="5" id="KW-0998">Cell outer membrane</keyword>
<dbReference type="SUPFAM" id="SSF48452">
    <property type="entry name" value="TPR-like"/>
    <property type="match status" value="1"/>
</dbReference>
<dbReference type="RefSeq" id="WP_354658621.1">
    <property type="nucleotide sequence ID" value="NZ_JBEXAC010000001.1"/>
</dbReference>
<evidence type="ECO:0000256" key="3">
    <source>
        <dbReference type="ARBA" id="ARBA00022729"/>
    </source>
</evidence>
<sequence>MTKSYNYLLLLFFFCCISCSKFLDEVPEDRLAEGNFYKSLDDARSAVNAIYAPVRAGIFRGPYFLQVEIMADYAEGRGSTAIIGEYKGLDIVNIQRVALIWDGFYRSIRNANIAIENIPGIASVSESDKNALVAEARFMRAFSYYHLVRNWGAVPLYLSTTPESTARTPVADVYKAIVADLEFAEKNLPPKAAQYGRPGIGAAKALLADVSLTTGNWGTARDKADEIIKSGEFSLTNITKTDDWENVFGPTVNGSPEEVFYIKFNHLDGWEWPHNLLWSETTFSPFGNYVIYSTLDNRFLNAWDNQDLRKQWDIFTEYINRKTGVLEKLPASTPVLFSKWRDPGAPTTTGHANDYPFLRFADVLLIYAEAAAMAENSVPALAVERLNMIHRRAYGFPANAASAVDYPTGGWTLNAFRDTVLQERGHELFMEGKRWLDLKRTGKVKEVIKANLGKDVQDVHLLWPIPQQEIDTNPEISQAEQNPGY</sequence>
<evidence type="ECO:0000256" key="4">
    <source>
        <dbReference type="ARBA" id="ARBA00023136"/>
    </source>
</evidence>
<evidence type="ECO:0000256" key="1">
    <source>
        <dbReference type="ARBA" id="ARBA00004442"/>
    </source>
</evidence>
<gene>
    <name evidence="9" type="ORF">ABR189_01280</name>
</gene>
<organism evidence="9 10">
    <name type="scientific">Chitinophaga defluvii</name>
    <dbReference type="NCBI Taxonomy" id="3163343"/>
    <lineage>
        <taxon>Bacteria</taxon>
        <taxon>Pseudomonadati</taxon>
        <taxon>Bacteroidota</taxon>
        <taxon>Chitinophagia</taxon>
        <taxon>Chitinophagales</taxon>
        <taxon>Chitinophagaceae</taxon>
        <taxon>Chitinophaga</taxon>
    </lineage>
</organism>
<keyword evidence="3 6" id="KW-0732">Signal</keyword>
<evidence type="ECO:0000313" key="10">
    <source>
        <dbReference type="Proteomes" id="UP001549749"/>
    </source>
</evidence>
<evidence type="ECO:0000256" key="2">
    <source>
        <dbReference type="ARBA" id="ARBA00006275"/>
    </source>
</evidence>
<proteinExistence type="inferred from homology"/>
<feature type="domain" description="RagB/SusD" evidence="7">
    <location>
        <begin position="335"/>
        <end position="485"/>
    </location>
</feature>
<reference evidence="9 10" key="1">
    <citation type="submission" date="2024-06" db="EMBL/GenBank/DDBJ databases">
        <title>Chitinophaga defluvii sp. nov., isolated from municipal sewage.</title>
        <authorList>
            <person name="Zhang L."/>
        </authorList>
    </citation>
    <scope>NUCLEOTIDE SEQUENCE [LARGE SCALE GENOMIC DNA]</scope>
    <source>
        <strain evidence="9 10">H8</strain>
    </source>
</reference>
<dbReference type="InterPro" id="IPR033985">
    <property type="entry name" value="SusD-like_N"/>
</dbReference>
<feature type="domain" description="SusD-like N-terminal" evidence="8">
    <location>
        <begin position="94"/>
        <end position="212"/>
    </location>
</feature>
<dbReference type="Proteomes" id="UP001549749">
    <property type="component" value="Unassembled WGS sequence"/>
</dbReference>
<accession>A0ABV2T1H0</accession>
<dbReference type="Gene3D" id="1.25.40.390">
    <property type="match status" value="1"/>
</dbReference>
<feature type="chain" id="PRO_5045099984" evidence="6">
    <location>
        <begin position="24"/>
        <end position="485"/>
    </location>
</feature>
<dbReference type="CDD" id="cd08977">
    <property type="entry name" value="SusD"/>
    <property type="match status" value="1"/>
</dbReference>
<comment type="caution">
    <text evidence="9">The sequence shown here is derived from an EMBL/GenBank/DDBJ whole genome shotgun (WGS) entry which is preliminary data.</text>
</comment>
<dbReference type="Pfam" id="PF14322">
    <property type="entry name" value="SusD-like_3"/>
    <property type="match status" value="1"/>
</dbReference>
<feature type="signal peptide" evidence="6">
    <location>
        <begin position="1"/>
        <end position="23"/>
    </location>
</feature>
<evidence type="ECO:0000256" key="5">
    <source>
        <dbReference type="ARBA" id="ARBA00023237"/>
    </source>
</evidence>
<name>A0ABV2T1H0_9BACT</name>
<evidence type="ECO:0000259" key="8">
    <source>
        <dbReference type="Pfam" id="PF14322"/>
    </source>
</evidence>
<dbReference type="InterPro" id="IPR011990">
    <property type="entry name" value="TPR-like_helical_dom_sf"/>
</dbReference>
<comment type="similarity">
    <text evidence="2">Belongs to the SusD family.</text>
</comment>
<evidence type="ECO:0000259" key="7">
    <source>
        <dbReference type="Pfam" id="PF07980"/>
    </source>
</evidence>
<keyword evidence="10" id="KW-1185">Reference proteome</keyword>
<dbReference type="EMBL" id="JBEXAC010000001">
    <property type="protein sequence ID" value="MET6995974.1"/>
    <property type="molecule type" value="Genomic_DNA"/>
</dbReference>